<gene>
    <name evidence="5" type="ORF">CAE01nite_02320</name>
</gene>
<dbReference type="Proteomes" id="UP000321181">
    <property type="component" value="Unassembled WGS sequence"/>
</dbReference>
<dbReference type="RefSeq" id="WP_146898721.1">
    <property type="nucleotide sequence ID" value="NZ_BAAARM010000001.1"/>
</dbReference>
<dbReference type="EMBL" id="BJYY01000001">
    <property type="protein sequence ID" value="GEO32507.1"/>
    <property type="molecule type" value="Genomic_DNA"/>
</dbReference>
<dbReference type="GO" id="GO:0016491">
    <property type="term" value="F:oxidoreductase activity"/>
    <property type="evidence" value="ECO:0007669"/>
    <property type="project" value="InterPro"/>
</dbReference>
<evidence type="ECO:0000256" key="2">
    <source>
        <dbReference type="ARBA" id="ARBA00038825"/>
    </source>
</evidence>
<keyword evidence="6" id="KW-1185">Reference proteome</keyword>
<dbReference type="OrthoDB" id="833207at2"/>
<dbReference type="InterPro" id="IPR036188">
    <property type="entry name" value="FAD/NAD-bd_sf"/>
</dbReference>
<reference evidence="5 6" key="1">
    <citation type="submission" date="2019-07" db="EMBL/GenBank/DDBJ databases">
        <title>Whole genome shotgun sequence of Cellulomonas aerilata NBRC 106308.</title>
        <authorList>
            <person name="Hosoyama A."/>
            <person name="Uohara A."/>
            <person name="Ohji S."/>
            <person name="Ichikawa N."/>
        </authorList>
    </citation>
    <scope>NUCLEOTIDE SEQUENCE [LARGE SCALE GENOMIC DNA]</scope>
    <source>
        <strain evidence="5 6">NBRC 106308</strain>
    </source>
</reference>
<comment type="caution">
    <text evidence="5">The sequence shown here is derived from an EMBL/GenBank/DDBJ whole genome shotgun (WGS) entry which is preliminary data.</text>
</comment>
<evidence type="ECO:0000313" key="5">
    <source>
        <dbReference type="EMBL" id="GEO32507.1"/>
    </source>
</evidence>
<dbReference type="SUPFAM" id="SSF51905">
    <property type="entry name" value="FAD/NAD(P)-binding domain"/>
    <property type="match status" value="1"/>
</dbReference>
<dbReference type="Gene3D" id="3.50.50.60">
    <property type="entry name" value="FAD/NAD(P)-binding domain"/>
    <property type="match status" value="2"/>
</dbReference>
<dbReference type="PANTHER" id="PTHR10668:SF105">
    <property type="entry name" value="DEHYDROGENASE-RELATED"/>
    <property type="match status" value="1"/>
</dbReference>
<proteinExistence type="predicted"/>
<evidence type="ECO:0000256" key="3">
    <source>
        <dbReference type="ARBA" id="ARBA00040298"/>
    </source>
</evidence>
<dbReference type="AlphaFoldDB" id="A0A512D7W7"/>
<evidence type="ECO:0000259" key="4">
    <source>
        <dbReference type="Pfam" id="PF01593"/>
    </source>
</evidence>
<organism evidence="5 6">
    <name type="scientific">Cellulomonas aerilata</name>
    <dbReference type="NCBI Taxonomy" id="515326"/>
    <lineage>
        <taxon>Bacteria</taxon>
        <taxon>Bacillati</taxon>
        <taxon>Actinomycetota</taxon>
        <taxon>Actinomycetes</taxon>
        <taxon>Micrococcales</taxon>
        <taxon>Cellulomonadaceae</taxon>
        <taxon>Cellulomonas</taxon>
    </lineage>
</organism>
<name>A0A512D7W7_9CELL</name>
<dbReference type="InterPro" id="IPR002937">
    <property type="entry name" value="Amino_oxidase"/>
</dbReference>
<comment type="function">
    <text evidence="1">Probable oxidoreductase that may play a role as regulator of mitochondrial function.</text>
</comment>
<evidence type="ECO:0000313" key="6">
    <source>
        <dbReference type="Proteomes" id="UP000321181"/>
    </source>
</evidence>
<accession>A0A512D7W7</accession>
<dbReference type="Pfam" id="PF01593">
    <property type="entry name" value="Amino_oxidase"/>
    <property type="match status" value="1"/>
</dbReference>
<sequence>MSTRTVDAVVIGAGPNGLVAANALVDAGWEVLVLEAQDTVGGAVRTAEVTAPGFRNDLFSAFYPLAAASPVIRGLELEQHGLHWLRAPDVLAHALDDGRAAVLHHDPAETAAGLDEFAGGDGDAWLELVRGWQRIRDPLLDALFTPFPPVRSGVRLLARSGVAGSLDLARLAVTPVRRLGHERFRGEGGPLLLTGNAMHADVPPDAAGSGVFGWLLAMLGQDVGFPVPQGGAGQLAAALAARVVAGGGDIETGTRVEAVEVVGGRAVGVRTQDGSRVRARHGVLADVTAPALFRDLVGLARLPHRMRRDLDRFQWDHPTFKVNWAVGRPIPWTAPGARGAGTVHLGVDLDGFVDTSADLSVGRVPERPFMLFGQMTTSDPSRSPAGTESAWAYTHVPHGTVWSDDAVAAHVERIEAAVERVAPGFRDAVVARSIQRPGDLEAANESLRGGAVNGGTSAIHQQLFFRPVPGLGRPETPVPGLFLASASAHPGGGVHGACGWNAARAALGAAGRTGAVRRALTRTAWERVLGGG</sequence>
<feature type="domain" description="Amine oxidase" evidence="4">
    <location>
        <begin position="17"/>
        <end position="505"/>
    </location>
</feature>
<protein>
    <recommendedName>
        <fullName evidence="3">Pyridine nucleotide-disulfide oxidoreductase domain-containing protein 2</fullName>
    </recommendedName>
</protein>
<comment type="subunit">
    <text evidence="2">Interacts with COX5B; this interaction may contribute to localize PYROXD2 to the inner face of the inner mitochondrial membrane.</text>
</comment>
<dbReference type="PANTHER" id="PTHR10668">
    <property type="entry name" value="PHYTOENE DEHYDROGENASE"/>
    <property type="match status" value="1"/>
</dbReference>
<evidence type="ECO:0000256" key="1">
    <source>
        <dbReference type="ARBA" id="ARBA00037217"/>
    </source>
</evidence>